<feature type="non-terminal residue" evidence="1">
    <location>
        <position position="1"/>
    </location>
</feature>
<evidence type="ECO:0000313" key="2">
    <source>
        <dbReference type="Proteomes" id="UP001233999"/>
    </source>
</evidence>
<reference evidence="1" key="2">
    <citation type="submission" date="2023-05" db="EMBL/GenBank/DDBJ databases">
        <authorList>
            <person name="Fouks B."/>
        </authorList>
    </citation>
    <scope>NUCLEOTIDE SEQUENCE</scope>
    <source>
        <strain evidence="1">Stay&amp;Tobe</strain>
        <tissue evidence="1">Testes</tissue>
    </source>
</reference>
<keyword evidence="2" id="KW-1185">Reference proteome</keyword>
<evidence type="ECO:0000313" key="1">
    <source>
        <dbReference type="EMBL" id="KAJ9600455.1"/>
    </source>
</evidence>
<dbReference type="EMBL" id="JASPKZ010000419">
    <property type="protein sequence ID" value="KAJ9600455.1"/>
    <property type="molecule type" value="Genomic_DNA"/>
</dbReference>
<dbReference type="Proteomes" id="UP001233999">
    <property type="component" value="Unassembled WGS sequence"/>
</dbReference>
<organism evidence="1 2">
    <name type="scientific">Diploptera punctata</name>
    <name type="common">Pacific beetle cockroach</name>
    <dbReference type="NCBI Taxonomy" id="6984"/>
    <lineage>
        <taxon>Eukaryota</taxon>
        <taxon>Metazoa</taxon>
        <taxon>Ecdysozoa</taxon>
        <taxon>Arthropoda</taxon>
        <taxon>Hexapoda</taxon>
        <taxon>Insecta</taxon>
        <taxon>Pterygota</taxon>
        <taxon>Neoptera</taxon>
        <taxon>Polyneoptera</taxon>
        <taxon>Dictyoptera</taxon>
        <taxon>Blattodea</taxon>
        <taxon>Blaberoidea</taxon>
        <taxon>Blaberidae</taxon>
        <taxon>Diplopterinae</taxon>
        <taxon>Diploptera</taxon>
    </lineage>
</organism>
<reference evidence="1" key="1">
    <citation type="journal article" date="2023" name="IScience">
        <title>Live-bearing cockroach genome reveals convergent evolutionary mechanisms linked to viviparity in insects and beyond.</title>
        <authorList>
            <person name="Fouks B."/>
            <person name="Harrison M.C."/>
            <person name="Mikhailova A.A."/>
            <person name="Marchal E."/>
            <person name="English S."/>
            <person name="Carruthers M."/>
            <person name="Jennings E.C."/>
            <person name="Chiamaka E.L."/>
            <person name="Frigard R.A."/>
            <person name="Pippel M."/>
            <person name="Attardo G.M."/>
            <person name="Benoit J.B."/>
            <person name="Bornberg-Bauer E."/>
            <person name="Tobe S.S."/>
        </authorList>
    </citation>
    <scope>NUCLEOTIDE SEQUENCE</scope>
    <source>
        <strain evidence="1">Stay&amp;Tobe</strain>
    </source>
</reference>
<gene>
    <name evidence="1" type="ORF">L9F63_009225</name>
</gene>
<sequence>LIFLVDISAVRSFSSIKHLRVLFCDNLYDLKVILDIFKQPFRREKSSLAFLSTERSMTFSPVFGGKRARLQGSSFPVIGIQ</sequence>
<dbReference type="AlphaFoldDB" id="A0AAD8AJT4"/>
<comment type="caution">
    <text evidence="1">The sequence shown here is derived from an EMBL/GenBank/DDBJ whole genome shotgun (WGS) entry which is preliminary data.</text>
</comment>
<feature type="non-terminal residue" evidence="1">
    <location>
        <position position="81"/>
    </location>
</feature>
<name>A0AAD8AJT4_DIPPU</name>
<proteinExistence type="predicted"/>
<protein>
    <submittedName>
        <fullName evidence="1">Uncharacterized protein</fullName>
    </submittedName>
</protein>
<accession>A0AAD8AJT4</accession>